<keyword evidence="2" id="KW-0378">Hydrolase</keyword>
<gene>
    <name evidence="2" type="ORF">GALL_510620</name>
</gene>
<protein>
    <submittedName>
        <fullName evidence="2">Extracellular serine protease</fullName>
        <ecNumber evidence="2">3.4.21.-</ecNumber>
    </submittedName>
</protein>
<dbReference type="Gene3D" id="2.40.128.130">
    <property type="entry name" value="Autotransporter beta-domain"/>
    <property type="match status" value="1"/>
</dbReference>
<reference evidence="2" key="1">
    <citation type="submission" date="2016-10" db="EMBL/GenBank/DDBJ databases">
        <title>Sequence of Gallionella enrichment culture.</title>
        <authorList>
            <person name="Poehlein A."/>
            <person name="Muehling M."/>
            <person name="Daniel R."/>
        </authorList>
    </citation>
    <scope>NUCLEOTIDE SEQUENCE</scope>
</reference>
<dbReference type="EMBL" id="MLJW01005977">
    <property type="protein sequence ID" value="OIQ67359.1"/>
    <property type="molecule type" value="Genomic_DNA"/>
</dbReference>
<dbReference type="Pfam" id="PF03797">
    <property type="entry name" value="Autotransporter"/>
    <property type="match status" value="1"/>
</dbReference>
<organism evidence="2">
    <name type="scientific">mine drainage metagenome</name>
    <dbReference type="NCBI Taxonomy" id="410659"/>
    <lineage>
        <taxon>unclassified sequences</taxon>
        <taxon>metagenomes</taxon>
        <taxon>ecological metagenomes</taxon>
    </lineage>
</organism>
<proteinExistence type="predicted"/>
<name>A0A1J5PHT5_9ZZZZ</name>
<dbReference type="SMART" id="SM00869">
    <property type="entry name" value="Autotransporter"/>
    <property type="match status" value="1"/>
</dbReference>
<accession>A0A1J5PHT5</accession>
<dbReference type="GO" id="GO:0006508">
    <property type="term" value="P:proteolysis"/>
    <property type="evidence" value="ECO:0007669"/>
    <property type="project" value="UniProtKB-KW"/>
</dbReference>
<dbReference type="SUPFAM" id="SSF103515">
    <property type="entry name" value="Autotransporter"/>
    <property type="match status" value="1"/>
</dbReference>
<comment type="caution">
    <text evidence="2">The sequence shown here is derived from an EMBL/GenBank/DDBJ whole genome shotgun (WGS) entry which is preliminary data.</text>
</comment>
<dbReference type="InterPro" id="IPR036709">
    <property type="entry name" value="Autotransporte_beta_dom_sf"/>
</dbReference>
<sequence>MGMFMGLLTDPFIDGRGDGVSAGSSTGASAYASQDRPRSGAARDANAMFTKAPVMADPFARRWSVWAAGYGGSQTTDGNAALGSNSTTSRIYGTAVGADYRLSPYTLAGFALAGGGSNFSVVNSGSGRSDLFQAGAFIRHNAGAVYFSGALAYGWQDITTNRTVTVASFDQLRAEFNANTWSGRVEGGYRFVSPWMSGVGITPYAAGQFTTFDLPAYAEQAAVGANTFALSYASKSVTDTRSEIGLRSDKSYAMQDGILTLRGRVAWARDFNPDRNIGATFQTLPGASFVVNGAAQASDAALVTASAEMKWLNGWSAATTFEGEFSSVTRSYAGKGVARYSW</sequence>
<feature type="domain" description="Autotransporter" evidence="1">
    <location>
        <begin position="58"/>
        <end position="342"/>
    </location>
</feature>
<dbReference type="InterPro" id="IPR005546">
    <property type="entry name" value="Autotransporte_beta"/>
</dbReference>
<keyword evidence="2" id="KW-0645">Protease</keyword>
<dbReference type="PROSITE" id="PS51208">
    <property type="entry name" value="AUTOTRANSPORTER"/>
    <property type="match status" value="1"/>
</dbReference>
<evidence type="ECO:0000259" key="1">
    <source>
        <dbReference type="PROSITE" id="PS51208"/>
    </source>
</evidence>
<dbReference type="GO" id="GO:0008233">
    <property type="term" value="F:peptidase activity"/>
    <property type="evidence" value="ECO:0007669"/>
    <property type="project" value="UniProtKB-KW"/>
</dbReference>
<evidence type="ECO:0000313" key="2">
    <source>
        <dbReference type="EMBL" id="OIQ67359.1"/>
    </source>
</evidence>
<dbReference type="EC" id="3.4.21.-" evidence="2"/>
<dbReference type="AlphaFoldDB" id="A0A1J5PHT5"/>